<organism evidence="3 4">
    <name type="scientific">Podospora aff. communis PSN243</name>
    <dbReference type="NCBI Taxonomy" id="3040156"/>
    <lineage>
        <taxon>Eukaryota</taxon>
        <taxon>Fungi</taxon>
        <taxon>Dikarya</taxon>
        <taxon>Ascomycota</taxon>
        <taxon>Pezizomycotina</taxon>
        <taxon>Sordariomycetes</taxon>
        <taxon>Sordariomycetidae</taxon>
        <taxon>Sordariales</taxon>
        <taxon>Podosporaceae</taxon>
        <taxon>Podospora</taxon>
    </lineage>
</organism>
<accession>A0AAV9G7Q6</accession>
<dbReference type="AlphaFoldDB" id="A0AAV9G7Q6"/>
<evidence type="ECO:0008006" key="5">
    <source>
        <dbReference type="Google" id="ProtNLM"/>
    </source>
</evidence>
<dbReference type="Proteomes" id="UP001321760">
    <property type="component" value="Unassembled WGS sequence"/>
</dbReference>
<comment type="caution">
    <text evidence="3">The sequence shown here is derived from an EMBL/GenBank/DDBJ whole genome shotgun (WGS) entry which is preliminary data.</text>
</comment>
<evidence type="ECO:0000313" key="3">
    <source>
        <dbReference type="EMBL" id="KAK4444428.1"/>
    </source>
</evidence>
<evidence type="ECO:0000313" key="4">
    <source>
        <dbReference type="Proteomes" id="UP001321760"/>
    </source>
</evidence>
<keyword evidence="4" id="KW-1185">Reference proteome</keyword>
<evidence type="ECO:0000256" key="2">
    <source>
        <dbReference type="SAM" id="MobiDB-lite"/>
    </source>
</evidence>
<reference evidence="3" key="2">
    <citation type="submission" date="2023-05" db="EMBL/GenBank/DDBJ databases">
        <authorList>
            <consortium name="Lawrence Berkeley National Laboratory"/>
            <person name="Steindorff A."/>
            <person name="Hensen N."/>
            <person name="Bonometti L."/>
            <person name="Westerberg I."/>
            <person name="Brannstrom I.O."/>
            <person name="Guillou S."/>
            <person name="Cros-Aarteil S."/>
            <person name="Calhoun S."/>
            <person name="Haridas S."/>
            <person name="Kuo A."/>
            <person name="Mondo S."/>
            <person name="Pangilinan J."/>
            <person name="Riley R."/>
            <person name="Labutti K."/>
            <person name="Andreopoulos B."/>
            <person name="Lipzen A."/>
            <person name="Chen C."/>
            <person name="Yanf M."/>
            <person name="Daum C."/>
            <person name="Ng V."/>
            <person name="Clum A."/>
            <person name="Ohm R."/>
            <person name="Martin F."/>
            <person name="Silar P."/>
            <person name="Natvig D."/>
            <person name="Lalanne C."/>
            <person name="Gautier V."/>
            <person name="Ament-Velasquez S.L."/>
            <person name="Kruys A."/>
            <person name="Hutchinson M.I."/>
            <person name="Powell A.J."/>
            <person name="Barry K."/>
            <person name="Miller A.N."/>
            <person name="Grigoriev I.V."/>
            <person name="Debuchy R."/>
            <person name="Gladieux P."/>
            <person name="Thoren M.H."/>
            <person name="Johannesson H."/>
        </authorList>
    </citation>
    <scope>NUCLEOTIDE SEQUENCE</scope>
    <source>
        <strain evidence="3">PSN243</strain>
    </source>
</reference>
<protein>
    <recommendedName>
        <fullName evidence="5">MEI5 protein</fullName>
    </recommendedName>
</protein>
<dbReference type="EMBL" id="MU865977">
    <property type="protein sequence ID" value="KAK4444428.1"/>
    <property type="molecule type" value="Genomic_DNA"/>
</dbReference>
<sequence length="478" mass="53679">MSTAARIDHAKVVGDLIEVLCKNPSFKHLEATYQENKRLKEEIEDLKATKRQNTKDLAEAFREIEAARKDAEVKAKMLDTEDKKKKELNTQHNATRQQLITTERKLVAMDNEIRRLQRFSIAMKVAPLQEITNILQSIFESARDFAEAYFGTDFPEDILKEPCHWKNIEERVKIILLPAPDTALVVKPIPLPASNAVPAMQMRVAATLTIVSDVFRKHIFNPVYLLPEDGGLTTFLSELAGDDSDQELHLRSVLLQSVADVQQDRTKQRVRLGVDELYGLLCPPFTGSDRTGLKSATEKLCGKACVDWQQIQQLRQYVEPHFTYHPNDIDDWLPFALKRAVLAGPSQKPQQNGQQNGSKTKGGKQPAPLGDDMSEIVVWPSFILNASDDALAKGYVLRETHLRAAREEEERLQKAAEDENRRRPSGARREQRFKTRRQSEGGPRGTASSDEALMQYVVPNTTTSSFLPGKGGGGQKSG</sequence>
<feature type="coiled-coil region" evidence="1">
    <location>
        <begin position="29"/>
        <end position="105"/>
    </location>
</feature>
<evidence type="ECO:0000256" key="1">
    <source>
        <dbReference type="SAM" id="Coils"/>
    </source>
</evidence>
<gene>
    <name evidence="3" type="ORF">QBC34DRAFT_385272</name>
</gene>
<feature type="compositionally biased region" description="Gly residues" evidence="2">
    <location>
        <begin position="469"/>
        <end position="478"/>
    </location>
</feature>
<name>A0AAV9G7Q6_9PEZI</name>
<feature type="region of interest" description="Disordered" evidence="2">
    <location>
        <begin position="344"/>
        <end position="371"/>
    </location>
</feature>
<feature type="compositionally biased region" description="Polar residues" evidence="2">
    <location>
        <begin position="347"/>
        <end position="359"/>
    </location>
</feature>
<reference evidence="3" key="1">
    <citation type="journal article" date="2023" name="Mol. Phylogenet. Evol.">
        <title>Genome-scale phylogeny and comparative genomics of the fungal order Sordariales.</title>
        <authorList>
            <person name="Hensen N."/>
            <person name="Bonometti L."/>
            <person name="Westerberg I."/>
            <person name="Brannstrom I.O."/>
            <person name="Guillou S."/>
            <person name="Cros-Aarteil S."/>
            <person name="Calhoun S."/>
            <person name="Haridas S."/>
            <person name="Kuo A."/>
            <person name="Mondo S."/>
            <person name="Pangilinan J."/>
            <person name="Riley R."/>
            <person name="LaButti K."/>
            <person name="Andreopoulos B."/>
            <person name="Lipzen A."/>
            <person name="Chen C."/>
            <person name="Yan M."/>
            <person name="Daum C."/>
            <person name="Ng V."/>
            <person name="Clum A."/>
            <person name="Steindorff A."/>
            <person name="Ohm R.A."/>
            <person name="Martin F."/>
            <person name="Silar P."/>
            <person name="Natvig D.O."/>
            <person name="Lalanne C."/>
            <person name="Gautier V."/>
            <person name="Ament-Velasquez S.L."/>
            <person name="Kruys A."/>
            <person name="Hutchinson M.I."/>
            <person name="Powell A.J."/>
            <person name="Barry K."/>
            <person name="Miller A.N."/>
            <person name="Grigoriev I.V."/>
            <person name="Debuchy R."/>
            <person name="Gladieux P."/>
            <person name="Hiltunen Thoren M."/>
            <person name="Johannesson H."/>
        </authorList>
    </citation>
    <scope>NUCLEOTIDE SEQUENCE</scope>
    <source>
        <strain evidence="3">PSN243</strain>
    </source>
</reference>
<feature type="compositionally biased region" description="Basic and acidic residues" evidence="2">
    <location>
        <begin position="408"/>
        <end position="439"/>
    </location>
</feature>
<proteinExistence type="predicted"/>
<feature type="region of interest" description="Disordered" evidence="2">
    <location>
        <begin position="408"/>
        <end position="478"/>
    </location>
</feature>
<keyword evidence="1" id="KW-0175">Coiled coil</keyword>